<dbReference type="InterPro" id="IPR000477">
    <property type="entry name" value="RT_dom"/>
</dbReference>
<organism evidence="2 3">
    <name type="scientific">Microthlaspi erraticum</name>
    <dbReference type="NCBI Taxonomy" id="1685480"/>
    <lineage>
        <taxon>Eukaryota</taxon>
        <taxon>Viridiplantae</taxon>
        <taxon>Streptophyta</taxon>
        <taxon>Embryophyta</taxon>
        <taxon>Tracheophyta</taxon>
        <taxon>Spermatophyta</taxon>
        <taxon>Magnoliopsida</taxon>
        <taxon>eudicotyledons</taxon>
        <taxon>Gunneridae</taxon>
        <taxon>Pentapetalae</taxon>
        <taxon>rosids</taxon>
        <taxon>malvids</taxon>
        <taxon>Brassicales</taxon>
        <taxon>Brassicaceae</taxon>
        <taxon>Coluteocarpeae</taxon>
        <taxon>Microthlaspi</taxon>
    </lineage>
</organism>
<dbReference type="EMBL" id="CACVBM020001318">
    <property type="protein sequence ID" value="CAA7045232.1"/>
    <property type="molecule type" value="Genomic_DNA"/>
</dbReference>
<accession>A0A6D2JZK7</accession>
<dbReference type="OrthoDB" id="1111180at2759"/>
<reference evidence="2" key="1">
    <citation type="submission" date="2020-01" db="EMBL/GenBank/DDBJ databases">
        <authorList>
            <person name="Mishra B."/>
        </authorList>
    </citation>
    <scope>NUCLEOTIDE SEQUENCE [LARGE SCALE GENOMIC DNA]</scope>
</reference>
<feature type="domain" description="Reverse transcriptase" evidence="1">
    <location>
        <begin position="280"/>
        <end position="550"/>
    </location>
</feature>
<evidence type="ECO:0000313" key="3">
    <source>
        <dbReference type="Proteomes" id="UP000467841"/>
    </source>
</evidence>
<gene>
    <name evidence="2" type="ORF">MERR_LOCUS32467</name>
</gene>
<evidence type="ECO:0000259" key="1">
    <source>
        <dbReference type="PROSITE" id="PS50878"/>
    </source>
</evidence>
<proteinExistence type="predicted"/>
<dbReference type="Proteomes" id="UP000467841">
    <property type="component" value="Unassembled WGS sequence"/>
</dbReference>
<dbReference type="SUPFAM" id="SSF56672">
    <property type="entry name" value="DNA/RNA polymerases"/>
    <property type="match status" value="1"/>
</dbReference>
<dbReference type="PROSITE" id="PS50878">
    <property type="entry name" value="RT_POL"/>
    <property type="match status" value="1"/>
</dbReference>
<dbReference type="Pfam" id="PF00078">
    <property type="entry name" value="RVT_1"/>
    <property type="match status" value="1"/>
</dbReference>
<dbReference type="InterPro" id="IPR043502">
    <property type="entry name" value="DNA/RNA_pol_sf"/>
</dbReference>
<name>A0A6D2JZK7_9BRAS</name>
<dbReference type="PANTHER" id="PTHR33116:SF86">
    <property type="entry name" value="REVERSE TRANSCRIPTASE DOMAIN-CONTAINING PROTEIN"/>
    <property type="match status" value="1"/>
</dbReference>
<sequence length="728" mass="84342">MANSEWHSQYPTSETHFLEMGEYDHRPLVTFISATSEERRSHFMYDSRMFQKEGFKDAVLKGWRGNKQLANEERNLASRISQSRKEISIWKKKNRCNSHERITLLRHQLDKAMRSSLSSTQERNRLREELNQAYKEEEIFLKQKSCNQWLRSGDRNTKYFHSVARTRRQRNQLKVILDENGTVHRGDNAIGDVAESYFQQLFSSQVVNSETFDKVFEGFQPRVSNATNLDLTREVSMKEIEDAVFSVGPHRAPEPDGFSGVFYHQFWDEIKAPILQEIQGFFQRGVLDPSHNQTNICLIPKVTQPDSMVDFRPISLCNVSYKIISKILVNRLKTHLSGIISENQAAFIPRRMITDNVIIAHEMFYALKSRKRQAKSYMALKTDMTKAYDRLEWSILEETMKHMGFDQKWIQWIMTAVSSVQFQVLINGSPKGLINPERGIRQGDPLSPYLFILCAKVLSHMMHQAGIHHEIPGLQIDQGCPKINHLLFADDSLFFSLANIKSAKAIKEVLTLYENASGQAVNLRKSSITFGSQVKPHVNTHMRRLLGIHNEGANGKYLEVPEQFGNKKTEMFHYIVDKVKERTQGWHKQSLSTGGKEVLLKSIAIALPVYSMNVFKLPTGICEEINSVLAKFWWNTNEERKGMHWFAWKRLCLSKKEGGLGFRDIERFNLALLGKQAWRMLQHPNCLMARVMRGRYFRDGNILTATATKKNSFAWRSILQVRDLMRRE</sequence>
<protein>
    <recommendedName>
        <fullName evidence="1">Reverse transcriptase domain-containing protein</fullName>
    </recommendedName>
</protein>
<dbReference type="PANTHER" id="PTHR33116">
    <property type="entry name" value="REVERSE TRANSCRIPTASE ZINC-BINDING DOMAIN-CONTAINING PROTEIN-RELATED-RELATED"/>
    <property type="match status" value="1"/>
</dbReference>
<dbReference type="AlphaFoldDB" id="A0A6D2JZK7"/>
<keyword evidence="3" id="KW-1185">Reference proteome</keyword>
<dbReference type="CDD" id="cd01650">
    <property type="entry name" value="RT_nLTR_like"/>
    <property type="match status" value="1"/>
</dbReference>
<comment type="caution">
    <text evidence="2">The sequence shown here is derived from an EMBL/GenBank/DDBJ whole genome shotgun (WGS) entry which is preliminary data.</text>
</comment>
<evidence type="ECO:0000313" key="2">
    <source>
        <dbReference type="EMBL" id="CAA7045232.1"/>
    </source>
</evidence>